<accession>A0A2P2R249</accession>
<proteinExistence type="predicted"/>
<reference evidence="1" key="1">
    <citation type="submission" date="2018-02" db="EMBL/GenBank/DDBJ databases">
        <title>Rhizophora mucronata_Transcriptome.</title>
        <authorList>
            <person name="Meera S.P."/>
            <person name="Sreeshan A."/>
            <person name="Augustine A."/>
        </authorList>
    </citation>
    <scope>NUCLEOTIDE SEQUENCE</scope>
    <source>
        <tissue evidence="1">Leaf</tissue>
    </source>
</reference>
<name>A0A2P2R249_RHIMU</name>
<sequence length="10" mass="1106">MVAFQIVLEG</sequence>
<dbReference type="EMBL" id="GGEC01092710">
    <property type="protein sequence ID" value="MBX73194.1"/>
    <property type="molecule type" value="Transcribed_RNA"/>
</dbReference>
<protein>
    <submittedName>
        <fullName evidence="1">Uncharacterized protein</fullName>
    </submittedName>
</protein>
<organism evidence="1">
    <name type="scientific">Rhizophora mucronata</name>
    <name type="common">Asiatic mangrove</name>
    <dbReference type="NCBI Taxonomy" id="61149"/>
    <lineage>
        <taxon>Eukaryota</taxon>
        <taxon>Viridiplantae</taxon>
        <taxon>Streptophyta</taxon>
        <taxon>Embryophyta</taxon>
        <taxon>Tracheophyta</taxon>
        <taxon>Spermatophyta</taxon>
        <taxon>Magnoliopsida</taxon>
        <taxon>eudicotyledons</taxon>
        <taxon>Gunneridae</taxon>
        <taxon>Pentapetalae</taxon>
        <taxon>rosids</taxon>
        <taxon>fabids</taxon>
        <taxon>Malpighiales</taxon>
        <taxon>Rhizophoraceae</taxon>
        <taxon>Rhizophora</taxon>
    </lineage>
</organism>
<evidence type="ECO:0000313" key="1">
    <source>
        <dbReference type="EMBL" id="MBX73194.1"/>
    </source>
</evidence>